<dbReference type="Gene3D" id="3.90.550.10">
    <property type="entry name" value="Spore Coat Polysaccharide Biosynthesis Protein SpsA, Chain A"/>
    <property type="match status" value="1"/>
</dbReference>
<keyword evidence="2" id="KW-0808">Transferase</keyword>
<dbReference type="InterPro" id="IPR001173">
    <property type="entry name" value="Glyco_trans_2-like"/>
</dbReference>
<dbReference type="GO" id="GO:0016740">
    <property type="term" value="F:transferase activity"/>
    <property type="evidence" value="ECO:0007669"/>
    <property type="project" value="UniProtKB-KW"/>
</dbReference>
<name>A0A537M3T6_9BACT</name>
<gene>
    <name evidence="2" type="ORF">E6H02_02640</name>
</gene>
<dbReference type="SUPFAM" id="SSF53448">
    <property type="entry name" value="Nucleotide-diphospho-sugar transferases"/>
    <property type="match status" value="1"/>
</dbReference>
<protein>
    <submittedName>
        <fullName evidence="2">Glycosyltransferase</fullName>
    </submittedName>
</protein>
<feature type="domain" description="Glycosyltransferase 2-like" evidence="1">
    <location>
        <begin position="6"/>
        <end position="120"/>
    </location>
</feature>
<dbReference type="InterPro" id="IPR029044">
    <property type="entry name" value="Nucleotide-diphossugar_trans"/>
</dbReference>
<dbReference type="AlphaFoldDB" id="A0A537M3T6"/>
<dbReference type="PANTHER" id="PTHR43685:SF3">
    <property type="entry name" value="SLR2126 PROTEIN"/>
    <property type="match status" value="1"/>
</dbReference>
<dbReference type="InterPro" id="IPR050834">
    <property type="entry name" value="Glycosyltransf_2"/>
</dbReference>
<evidence type="ECO:0000313" key="3">
    <source>
        <dbReference type="Proteomes" id="UP000320393"/>
    </source>
</evidence>
<accession>A0A537M3T6</accession>
<dbReference type="EMBL" id="VBAM01000081">
    <property type="protein sequence ID" value="TMJ14928.1"/>
    <property type="molecule type" value="Genomic_DNA"/>
</dbReference>
<evidence type="ECO:0000313" key="2">
    <source>
        <dbReference type="EMBL" id="TMJ14928.1"/>
    </source>
</evidence>
<dbReference type="Pfam" id="PF00535">
    <property type="entry name" value="Glycos_transf_2"/>
    <property type="match status" value="1"/>
</dbReference>
<sequence length="319" mass="34965">MTVEVSVITPTRDRATALARCLGALANQSLDPARYEVVVVDDGSTDDTPAVVEAAQRGARCAIRVFRLPEHAGIPAARNVAVREARGELVAFVDSDEFAPPAFLAAHLACHLRAGRNIVCRGPVIVTHSLQAPFDARGGLLDLSTAYFDTDNASVRRDHLLRAGLFDESFSPYGWEGLDLGFRLRGLGLRRVFHRAAAIYHYRPNLSPEMLPALLAKEEERAATALLFLAKNPSLEARLAISHTPIHRMMNAVQRGFGAFHSGNAVGWIARLRQRGLAWPARIILAGVLRERYFGCLLALEAAARSQGRHGRQRHHPDV</sequence>
<organism evidence="2 3">
    <name type="scientific">Candidatus Segetimicrobium genomatis</name>
    <dbReference type="NCBI Taxonomy" id="2569760"/>
    <lineage>
        <taxon>Bacteria</taxon>
        <taxon>Bacillati</taxon>
        <taxon>Candidatus Sysuimicrobiota</taxon>
        <taxon>Candidatus Sysuimicrobiia</taxon>
        <taxon>Candidatus Sysuimicrobiales</taxon>
        <taxon>Candidatus Segetimicrobiaceae</taxon>
        <taxon>Candidatus Segetimicrobium</taxon>
    </lineage>
</organism>
<dbReference type="PANTHER" id="PTHR43685">
    <property type="entry name" value="GLYCOSYLTRANSFERASE"/>
    <property type="match status" value="1"/>
</dbReference>
<comment type="caution">
    <text evidence="2">The sequence shown here is derived from an EMBL/GenBank/DDBJ whole genome shotgun (WGS) entry which is preliminary data.</text>
</comment>
<proteinExistence type="predicted"/>
<evidence type="ECO:0000259" key="1">
    <source>
        <dbReference type="Pfam" id="PF00535"/>
    </source>
</evidence>
<dbReference type="Proteomes" id="UP000320393">
    <property type="component" value="Unassembled WGS sequence"/>
</dbReference>
<reference evidence="2 3" key="1">
    <citation type="journal article" date="2019" name="Nat. Microbiol.">
        <title>Mediterranean grassland soil C-N compound turnover is dependent on rainfall and depth, and is mediated by genomically divergent microorganisms.</title>
        <authorList>
            <person name="Diamond S."/>
            <person name="Andeer P.F."/>
            <person name="Li Z."/>
            <person name="Crits-Christoph A."/>
            <person name="Burstein D."/>
            <person name="Anantharaman K."/>
            <person name="Lane K.R."/>
            <person name="Thomas B.C."/>
            <person name="Pan C."/>
            <person name="Northen T.R."/>
            <person name="Banfield J.F."/>
        </authorList>
    </citation>
    <scope>NUCLEOTIDE SEQUENCE [LARGE SCALE GENOMIC DNA]</scope>
    <source>
        <strain evidence="2">NP_5</strain>
    </source>
</reference>